<dbReference type="Gene3D" id="1.10.357.10">
    <property type="entry name" value="Tetracycline Repressor, domain 2"/>
    <property type="match status" value="1"/>
</dbReference>
<evidence type="ECO:0000256" key="3">
    <source>
        <dbReference type="ARBA" id="ARBA00023163"/>
    </source>
</evidence>
<feature type="domain" description="HTH tetR-type" evidence="5">
    <location>
        <begin position="11"/>
        <end position="71"/>
    </location>
</feature>
<keyword evidence="7" id="KW-1185">Reference proteome</keyword>
<reference evidence="6 7" key="1">
    <citation type="submission" date="2016-12" db="EMBL/GenBank/DDBJ databases">
        <title>The draft genome sequence of Actinophytocola sp. 11-183.</title>
        <authorList>
            <person name="Wang W."/>
            <person name="Yuan L."/>
        </authorList>
    </citation>
    <scope>NUCLEOTIDE SEQUENCE [LARGE SCALE GENOMIC DNA]</scope>
    <source>
        <strain evidence="6 7">11-183</strain>
    </source>
</reference>
<dbReference type="InterPro" id="IPR009057">
    <property type="entry name" value="Homeodomain-like_sf"/>
</dbReference>
<evidence type="ECO:0000259" key="5">
    <source>
        <dbReference type="PROSITE" id="PS50977"/>
    </source>
</evidence>
<evidence type="ECO:0000313" key="7">
    <source>
        <dbReference type="Proteomes" id="UP000185596"/>
    </source>
</evidence>
<dbReference type="PANTHER" id="PTHR30055">
    <property type="entry name" value="HTH-TYPE TRANSCRIPTIONAL REGULATOR RUTR"/>
    <property type="match status" value="1"/>
</dbReference>
<evidence type="ECO:0000313" key="6">
    <source>
        <dbReference type="EMBL" id="OLF17436.1"/>
    </source>
</evidence>
<dbReference type="InterPro" id="IPR011075">
    <property type="entry name" value="TetR_C"/>
</dbReference>
<dbReference type="GO" id="GO:0003700">
    <property type="term" value="F:DNA-binding transcription factor activity"/>
    <property type="evidence" value="ECO:0007669"/>
    <property type="project" value="TreeGrafter"/>
</dbReference>
<keyword evidence="2 4" id="KW-0238">DNA-binding</keyword>
<evidence type="ECO:0000256" key="2">
    <source>
        <dbReference type="ARBA" id="ARBA00023125"/>
    </source>
</evidence>
<dbReference type="Proteomes" id="UP000185596">
    <property type="component" value="Unassembled WGS sequence"/>
</dbReference>
<organism evidence="6 7">
    <name type="scientific">Actinophytocola xanthii</name>
    <dbReference type="NCBI Taxonomy" id="1912961"/>
    <lineage>
        <taxon>Bacteria</taxon>
        <taxon>Bacillati</taxon>
        <taxon>Actinomycetota</taxon>
        <taxon>Actinomycetes</taxon>
        <taxon>Pseudonocardiales</taxon>
        <taxon>Pseudonocardiaceae</taxon>
    </lineage>
</organism>
<evidence type="ECO:0000256" key="4">
    <source>
        <dbReference type="PROSITE-ProRule" id="PRU00335"/>
    </source>
</evidence>
<gene>
    <name evidence="6" type="ORF">BU204_10800</name>
</gene>
<dbReference type="AlphaFoldDB" id="A0A1Q8CSW3"/>
<feature type="DNA-binding region" description="H-T-H motif" evidence="4">
    <location>
        <begin position="34"/>
        <end position="53"/>
    </location>
</feature>
<keyword evidence="3" id="KW-0804">Transcription</keyword>
<dbReference type="PRINTS" id="PR00455">
    <property type="entry name" value="HTHTETR"/>
</dbReference>
<dbReference type="EMBL" id="MSIE01000016">
    <property type="protein sequence ID" value="OLF17436.1"/>
    <property type="molecule type" value="Genomic_DNA"/>
</dbReference>
<keyword evidence="1" id="KW-0805">Transcription regulation</keyword>
<accession>A0A1Q8CSW3</accession>
<dbReference type="InterPro" id="IPR001647">
    <property type="entry name" value="HTH_TetR"/>
</dbReference>
<sequence>MGESKPRRRGEQLERAILEAAWEELNEVGYAGVTIEAVAARAGTSKPVIYRRWANRAELVLAAWGRQSPMRPDFKDTGTLRGDLMALFGAIAHRADRMMGSMIAGVMGETFRHPEMAALLQERLKSPPMVQVIQKIIDRAVARGELAPVTVSPRAGRVPLDLIRNESMLCRTPVPDSTIAELVDEVYLPLLRGLQPNN</sequence>
<dbReference type="InterPro" id="IPR050109">
    <property type="entry name" value="HTH-type_TetR-like_transc_reg"/>
</dbReference>
<comment type="caution">
    <text evidence="6">The sequence shown here is derived from an EMBL/GenBank/DDBJ whole genome shotgun (WGS) entry which is preliminary data.</text>
</comment>
<dbReference type="STRING" id="1912961.BU204_10800"/>
<dbReference type="Gene3D" id="1.10.10.60">
    <property type="entry name" value="Homeodomain-like"/>
    <property type="match status" value="1"/>
</dbReference>
<name>A0A1Q8CSW3_9PSEU</name>
<dbReference type="SUPFAM" id="SSF48498">
    <property type="entry name" value="Tetracyclin repressor-like, C-terminal domain"/>
    <property type="match status" value="1"/>
</dbReference>
<evidence type="ECO:0000256" key="1">
    <source>
        <dbReference type="ARBA" id="ARBA00023015"/>
    </source>
</evidence>
<protein>
    <submittedName>
        <fullName evidence="6">TetR family transcriptional regulator</fullName>
    </submittedName>
</protein>
<dbReference type="RefSeq" id="WP_075125487.1">
    <property type="nucleotide sequence ID" value="NZ_MSIE01000016.1"/>
</dbReference>
<proteinExistence type="predicted"/>
<dbReference type="OrthoDB" id="9796019at2"/>
<dbReference type="PANTHER" id="PTHR30055:SF148">
    <property type="entry name" value="TETR-FAMILY TRANSCRIPTIONAL REGULATOR"/>
    <property type="match status" value="1"/>
</dbReference>
<dbReference type="SUPFAM" id="SSF46689">
    <property type="entry name" value="Homeodomain-like"/>
    <property type="match status" value="1"/>
</dbReference>
<dbReference type="PROSITE" id="PS50977">
    <property type="entry name" value="HTH_TETR_2"/>
    <property type="match status" value="1"/>
</dbReference>
<dbReference type="GO" id="GO:0000976">
    <property type="term" value="F:transcription cis-regulatory region binding"/>
    <property type="evidence" value="ECO:0007669"/>
    <property type="project" value="TreeGrafter"/>
</dbReference>
<dbReference type="Pfam" id="PF16859">
    <property type="entry name" value="TetR_C_11"/>
    <property type="match status" value="1"/>
</dbReference>
<dbReference type="Pfam" id="PF00440">
    <property type="entry name" value="TetR_N"/>
    <property type="match status" value="1"/>
</dbReference>
<dbReference type="InterPro" id="IPR036271">
    <property type="entry name" value="Tet_transcr_reg_TetR-rel_C_sf"/>
</dbReference>